<feature type="region of interest" description="Disordered" evidence="1">
    <location>
        <begin position="339"/>
        <end position="363"/>
    </location>
</feature>
<feature type="compositionally biased region" description="Low complexity" evidence="1">
    <location>
        <begin position="478"/>
        <end position="492"/>
    </location>
</feature>
<evidence type="ECO:0008006" key="4">
    <source>
        <dbReference type="Google" id="ProtNLM"/>
    </source>
</evidence>
<dbReference type="Proteomes" id="UP001307889">
    <property type="component" value="Chromosome 11"/>
</dbReference>
<proteinExistence type="predicted"/>
<dbReference type="EMBL" id="AP028919">
    <property type="protein sequence ID" value="BET00469.1"/>
    <property type="molecule type" value="Genomic_DNA"/>
</dbReference>
<feature type="compositionally biased region" description="Basic residues" evidence="1">
    <location>
        <begin position="462"/>
        <end position="475"/>
    </location>
</feature>
<name>A0ABN7B7V8_9HEMI</name>
<organism evidence="2 3">
    <name type="scientific">Nesidiocoris tenuis</name>
    <dbReference type="NCBI Taxonomy" id="355587"/>
    <lineage>
        <taxon>Eukaryota</taxon>
        <taxon>Metazoa</taxon>
        <taxon>Ecdysozoa</taxon>
        <taxon>Arthropoda</taxon>
        <taxon>Hexapoda</taxon>
        <taxon>Insecta</taxon>
        <taxon>Pterygota</taxon>
        <taxon>Neoptera</taxon>
        <taxon>Paraneoptera</taxon>
        <taxon>Hemiptera</taxon>
        <taxon>Heteroptera</taxon>
        <taxon>Panheteroptera</taxon>
        <taxon>Cimicomorpha</taxon>
        <taxon>Miridae</taxon>
        <taxon>Dicyphina</taxon>
        <taxon>Nesidiocoris</taxon>
    </lineage>
</organism>
<feature type="compositionally biased region" description="Basic residues" evidence="1">
    <location>
        <begin position="735"/>
        <end position="753"/>
    </location>
</feature>
<feature type="region of interest" description="Disordered" evidence="1">
    <location>
        <begin position="194"/>
        <end position="213"/>
    </location>
</feature>
<gene>
    <name evidence="2" type="ORF">NTJ_13285</name>
</gene>
<feature type="compositionally biased region" description="Acidic residues" evidence="1">
    <location>
        <begin position="655"/>
        <end position="671"/>
    </location>
</feature>
<protein>
    <recommendedName>
        <fullName evidence="4">Telomeric single stranded DNA binding POT1/Cdc13 domain-containing protein</fullName>
    </recommendedName>
</protein>
<accession>A0ABN7B7V8</accession>
<feature type="compositionally biased region" description="Polar residues" evidence="1">
    <location>
        <begin position="766"/>
        <end position="776"/>
    </location>
</feature>
<keyword evidence="3" id="KW-1185">Reference proteome</keyword>
<feature type="compositionally biased region" description="Polar residues" evidence="1">
    <location>
        <begin position="351"/>
        <end position="363"/>
    </location>
</feature>
<evidence type="ECO:0000313" key="2">
    <source>
        <dbReference type="EMBL" id="BET00469.1"/>
    </source>
</evidence>
<evidence type="ECO:0000256" key="1">
    <source>
        <dbReference type="SAM" id="MobiDB-lite"/>
    </source>
</evidence>
<feature type="compositionally biased region" description="Basic and acidic residues" evidence="1">
    <location>
        <begin position="509"/>
        <end position="519"/>
    </location>
</feature>
<feature type="region of interest" description="Disordered" evidence="1">
    <location>
        <begin position="411"/>
        <end position="536"/>
    </location>
</feature>
<feature type="region of interest" description="Disordered" evidence="1">
    <location>
        <begin position="591"/>
        <end position="822"/>
    </location>
</feature>
<sequence length="1270" mass="138590">MATIPNQFILFENASYRTIIEVISRTGRRVDFDNTAALEKKGCVVSGEIVETFAPVVLENGRFNRVFVMKQADHKTQPMKRFNFVIQLAELGPLADLAVGSFVAIYNPKRFFIHGLPSFYVGPHGVIAWLSISHVPFPQTINEGLAPSSSNASEVQSLKHNMHTVKSRPLNLQPPSAIEDDSVCMPPPRSNFVVANRPKPNNVQDEGRSSCFHRSNSSHGHSCSNVHISHGCSASEHKKSSHETCCRPTSSCFWHDRPRCSHAAPPCTCVRHHPCCSMDSSYQKCWKRDTVCGNGAHAFSCCNSVTEPVNSCSKIHDCSCHARRQPSEEQALVRTDVQPAPASLPSRHPETASSPTNQGRSRSIFLQKNDVRGMPSTSNSNDWFVGTWVDHSRLMTSSSGSRVQVQNDTLMDLPLPNSMDTNRASIGESPGDRNWLDDSDDRFTSVSQAAERLPTKLTLIPPKRKQSPKKPKRRRAISESSSSDNSIESDSSTLFLKPKIRRNPPRKTNSRDTPPDKRAKTTRTVAVESSSSDSDEDLALCLPVSAAKDKNADASEKTCDLPSINTRETQDVEEREMSAAEVSPSFLARITRRPGCPENVDKNSCPEASTSSKPRTLKQPEKRVKLYSKFDNSYYFEPPKLPTSAARPSEKPTEEDKEDPAQESDSADEEAPIVSQVPEKEAVKYPVVSLIDILAGSPRREKEVTCEDLQADPATNKTGEDSETASKHESAEGRRRGKKYSQKKKGVPTRKTSRIGSSMPDLEAGESSSDNNTTGVPNPPATAPAVSDDLGDRMSDGDNLNQGNDDSSLEPIPARHRISQDSDVEVILSSLGLEQSKHKDQSKTDFPEVSIQEVAKVLNDCYSPKEKTAMDVYRDLLSDREAKESSQDANLALPLASVGLETDDAVPDNAVPDNAVPDNAVPDTAVPASAVPDNAVPDSAAPVNAAPDNPVPANAEPAIAVTDETTADIVVPDCPPETDLATTVDLQVAPALLEVTHVADGDAPLRIVSVQSQPSDSVDVDIFVEDVFDDPLSVTVGNSSVRMPDSTTPEFLSQDAPQSPKSNNKSPASTVFYDAEEAEAYTGSEELKRGQLYRIECSIVNLEPDISEVDDIVKGICRTGCNQVYDSSIFRACPILMKNPCALCTNQIHHLCPFCCGDSAKVPLCTQFAFVANVRTRRPPGHLLPIIVAHEEAEHFLGVKLNDYLADRELAGCVIRRLKSLVAEDSQDCIFTLIAKARPYNGQLVLKLVNPNLSALLNEILINRQTSVAE</sequence>
<evidence type="ECO:0000313" key="3">
    <source>
        <dbReference type="Proteomes" id="UP001307889"/>
    </source>
</evidence>
<reference evidence="2 3" key="1">
    <citation type="submission" date="2023-09" db="EMBL/GenBank/DDBJ databases">
        <title>Nesidiocoris tenuis whole genome shotgun sequence.</title>
        <authorList>
            <person name="Shibata T."/>
            <person name="Shimoda M."/>
            <person name="Kobayashi T."/>
            <person name="Uehara T."/>
        </authorList>
    </citation>
    <scope>NUCLEOTIDE SEQUENCE [LARGE SCALE GENOMIC DNA]</scope>
    <source>
        <strain evidence="2 3">Japan</strain>
    </source>
</reference>
<feature type="region of interest" description="Disordered" evidence="1">
    <location>
        <begin position="1037"/>
        <end position="1068"/>
    </location>
</feature>
<feature type="compositionally biased region" description="Basic and acidic residues" evidence="1">
    <location>
        <begin position="718"/>
        <end position="734"/>
    </location>
</feature>